<proteinExistence type="predicted"/>
<accession>A0A974C4R3</accession>
<organism evidence="1 2">
    <name type="scientific">Xenopus laevis</name>
    <name type="common">African clawed frog</name>
    <dbReference type="NCBI Taxonomy" id="8355"/>
    <lineage>
        <taxon>Eukaryota</taxon>
        <taxon>Metazoa</taxon>
        <taxon>Chordata</taxon>
        <taxon>Craniata</taxon>
        <taxon>Vertebrata</taxon>
        <taxon>Euteleostomi</taxon>
        <taxon>Amphibia</taxon>
        <taxon>Batrachia</taxon>
        <taxon>Anura</taxon>
        <taxon>Pipoidea</taxon>
        <taxon>Pipidae</taxon>
        <taxon>Xenopodinae</taxon>
        <taxon>Xenopus</taxon>
        <taxon>Xenopus</taxon>
    </lineage>
</organism>
<reference evidence="2" key="1">
    <citation type="journal article" date="2016" name="Nature">
        <title>Genome evolution in the allotetraploid frog Xenopus laevis.</title>
        <authorList>
            <person name="Session A.M."/>
            <person name="Uno Y."/>
            <person name="Kwon T."/>
            <person name="Chapman J.A."/>
            <person name="Toyoda A."/>
            <person name="Takahashi S."/>
            <person name="Fukui A."/>
            <person name="Hikosaka A."/>
            <person name="Suzuki A."/>
            <person name="Kondo M."/>
            <person name="van Heeringen S.J."/>
            <person name="Quigley I."/>
            <person name="Heinz S."/>
            <person name="Ogino H."/>
            <person name="Ochi H."/>
            <person name="Hellsten U."/>
            <person name="Lyons J.B."/>
            <person name="Simakov O."/>
            <person name="Putnam N."/>
            <person name="Stites J."/>
            <person name="Kuroki Y."/>
            <person name="Tanaka T."/>
            <person name="Michiue T."/>
            <person name="Watanabe M."/>
            <person name="Bogdanovic O."/>
            <person name="Lister R."/>
            <person name="Georgiou G."/>
            <person name="Paranjpe S.S."/>
            <person name="van Kruijsbergen I."/>
            <person name="Shu S."/>
            <person name="Carlson J."/>
            <person name="Kinoshita T."/>
            <person name="Ohta Y."/>
            <person name="Mawaribuchi S."/>
            <person name="Jenkins J."/>
            <person name="Grimwood J."/>
            <person name="Schmutz J."/>
            <person name="Mitros T."/>
            <person name="Mozaffari S.V."/>
            <person name="Suzuki Y."/>
            <person name="Haramoto Y."/>
            <person name="Yamamoto T.S."/>
            <person name="Takagi C."/>
            <person name="Heald R."/>
            <person name="Miller K."/>
            <person name="Haudenschild C."/>
            <person name="Kitzman J."/>
            <person name="Nakayama T."/>
            <person name="Izutsu Y."/>
            <person name="Robert J."/>
            <person name="Fortriede J."/>
            <person name="Burns K."/>
            <person name="Lotay V."/>
            <person name="Karimi K."/>
            <person name="Yasuoka Y."/>
            <person name="Dichmann D.S."/>
            <person name="Flajnik M.F."/>
            <person name="Houston D.W."/>
            <person name="Shendure J."/>
            <person name="DuPasquier L."/>
            <person name="Vize P.D."/>
            <person name="Zorn A.M."/>
            <person name="Ito M."/>
            <person name="Marcotte E.M."/>
            <person name="Wallingford J.B."/>
            <person name="Ito Y."/>
            <person name="Asashima M."/>
            <person name="Ueno N."/>
            <person name="Matsuda Y."/>
            <person name="Veenstra G.J."/>
            <person name="Fujiyama A."/>
            <person name="Harland R.M."/>
            <person name="Taira M."/>
            <person name="Rokhsar D.S."/>
        </authorList>
    </citation>
    <scope>NUCLEOTIDE SEQUENCE [LARGE SCALE GENOMIC DNA]</scope>
    <source>
        <strain evidence="2">J</strain>
    </source>
</reference>
<dbReference type="AlphaFoldDB" id="A0A974C4R3"/>
<protein>
    <submittedName>
        <fullName evidence="1">Uncharacterized protein</fullName>
    </submittedName>
</protein>
<dbReference type="EMBL" id="CM004481">
    <property type="protein sequence ID" value="OCT65910.1"/>
    <property type="molecule type" value="Genomic_DNA"/>
</dbReference>
<dbReference type="Proteomes" id="UP000694892">
    <property type="component" value="Chromosome 8S"/>
</dbReference>
<name>A0A974C4R3_XENLA</name>
<gene>
    <name evidence="1" type="ORF">XELAEV_18042163mg</name>
</gene>
<evidence type="ECO:0000313" key="2">
    <source>
        <dbReference type="Proteomes" id="UP000694892"/>
    </source>
</evidence>
<sequence>MLFCFCVCVFIWNTRASLYFLFSYYLCILYYLFDKFYLTNLYIFKVHILEIPVNQTINFTIKTCYKAHILQTYHTDVLARSCPAQPLS</sequence>
<evidence type="ECO:0000313" key="1">
    <source>
        <dbReference type="EMBL" id="OCT65910.1"/>
    </source>
</evidence>